<dbReference type="PROSITE" id="PS50303">
    <property type="entry name" value="PUM_HD"/>
    <property type="match status" value="1"/>
</dbReference>
<evidence type="ECO:0000313" key="4">
    <source>
        <dbReference type="EMBL" id="KIO21766.1"/>
    </source>
</evidence>
<dbReference type="PANTHER" id="PTHR13389:SF0">
    <property type="entry name" value="PUMILIO HOMOLOG 3"/>
    <property type="match status" value="1"/>
</dbReference>
<dbReference type="InterPro" id="IPR001313">
    <property type="entry name" value="Pumilio_RNA-bd_rpt"/>
</dbReference>
<proteinExistence type="predicted"/>
<keyword evidence="2" id="KW-0694">RNA-binding</keyword>
<feature type="domain" description="PUM-HD" evidence="3">
    <location>
        <begin position="1"/>
        <end position="381"/>
    </location>
</feature>
<evidence type="ECO:0000313" key="5">
    <source>
        <dbReference type="Proteomes" id="UP000054248"/>
    </source>
</evidence>
<keyword evidence="1" id="KW-0677">Repeat</keyword>
<dbReference type="PANTHER" id="PTHR13389">
    <property type="entry name" value="PUMILIO HOMOLOG 3"/>
    <property type="match status" value="1"/>
</dbReference>
<dbReference type="STRING" id="1051891.A0A0C3QAB6"/>
<dbReference type="InterPro" id="IPR040059">
    <property type="entry name" value="PUM3"/>
</dbReference>
<evidence type="ECO:0000259" key="3">
    <source>
        <dbReference type="PROSITE" id="PS50303"/>
    </source>
</evidence>
<dbReference type="Pfam" id="PF08144">
    <property type="entry name" value="CPL"/>
    <property type="match status" value="1"/>
</dbReference>
<dbReference type="InterPro" id="IPR012959">
    <property type="entry name" value="CPL_dom"/>
</dbReference>
<dbReference type="AlphaFoldDB" id="A0A0C3QAB6"/>
<dbReference type="GO" id="GO:0003729">
    <property type="term" value="F:mRNA binding"/>
    <property type="evidence" value="ECO:0007669"/>
    <property type="project" value="TreeGrafter"/>
</dbReference>
<organism evidence="4 5">
    <name type="scientific">Tulasnella calospora MUT 4182</name>
    <dbReference type="NCBI Taxonomy" id="1051891"/>
    <lineage>
        <taxon>Eukaryota</taxon>
        <taxon>Fungi</taxon>
        <taxon>Dikarya</taxon>
        <taxon>Basidiomycota</taxon>
        <taxon>Agaricomycotina</taxon>
        <taxon>Agaricomycetes</taxon>
        <taxon>Cantharellales</taxon>
        <taxon>Tulasnellaceae</taxon>
        <taxon>Tulasnella</taxon>
    </lineage>
</organism>
<evidence type="ECO:0000256" key="2">
    <source>
        <dbReference type="ARBA" id="ARBA00022884"/>
    </source>
</evidence>
<dbReference type="InterPro" id="IPR011989">
    <property type="entry name" value="ARM-like"/>
</dbReference>
<reference evidence="5" key="2">
    <citation type="submission" date="2015-01" db="EMBL/GenBank/DDBJ databases">
        <title>Evolutionary Origins and Diversification of the Mycorrhizal Mutualists.</title>
        <authorList>
            <consortium name="DOE Joint Genome Institute"/>
            <consortium name="Mycorrhizal Genomics Consortium"/>
            <person name="Kohler A."/>
            <person name="Kuo A."/>
            <person name="Nagy L.G."/>
            <person name="Floudas D."/>
            <person name="Copeland A."/>
            <person name="Barry K.W."/>
            <person name="Cichocki N."/>
            <person name="Veneault-Fourrey C."/>
            <person name="LaButti K."/>
            <person name="Lindquist E.A."/>
            <person name="Lipzen A."/>
            <person name="Lundell T."/>
            <person name="Morin E."/>
            <person name="Murat C."/>
            <person name="Riley R."/>
            <person name="Ohm R."/>
            <person name="Sun H."/>
            <person name="Tunlid A."/>
            <person name="Henrissat B."/>
            <person name="Grigoriev I.V."/>
            <person name="Hibbett D.S."/>
            <person name="Martin F."/>
        </authorList>
    </citation>
    <scope>NUCLEOTIDE SEQUENCE [LARGE SCALE GENOMIC DNA]</scope>
    <source>
        <strain evidence="5">MUT 4182</strain>
    </source>
</reference>
<accession>A0A0C3QAB6</accession>
<dbReference type="Gene3D" id="1.25.10.10">
    <property type="entry name" value="Leucine-rich Repeat Variant"/>
    <property type="match status" value="1"/>
</dbReference>
<dbReference type="GO" id="GO:0005730">
    <property type="term" value="C:nucleolus"/>
    <property type="evidence" value="ECO:0007669"/>
    <property type="project" value="TreeGrafter"/>
</dbReference>
<dbReference type="HOGENOM" id="CLU_013994_2_0_1"/>
<sequence length="538" mass="59751">MENVKGKVKDVVTKHDASRVIQTLVRYGSQSQRDTVAHELQGAYRDLIQSRYSRHLVLKLIRCCPSLRPQIFSEFHGHVIRLLLHRDATDIISSAFTDYASQPERNLLIRDFYGKEVALFDSEKLKAGGLKAVMEDADEARKGRIMSALKSSLTRIFDNPDKGAVGHPVVHRALWEYLQEVSRLPTPEEQTKARNEMFENCQELLAEMAHTKDGSRAVREFVAWGSAKDRKKILKTFKPHLEKMCLDDQAQLVLFTCLDAIDDTKTLISSIVNDVVSLAPKLVFPSSPADPSATDVAAGRRSLIYLLLPRDPRYFTPALIRTIAETDDVITQTSKKDAELRKKEILAGASEGLLKFVTSEAEKLVRDPAGTLVAADVVLHADGDKTAATRALLRPLVDSTFPPPPSSSEPHPIDLAHSSRLYKTLLQGGRFSRESKSVIPVPSYSAINFARSMLNDVGKENLLTMATDGGGAFVLTELLERFIKDGTDEEKKELKAWVGSKMAKKRIEGSGAKGKDALLSKTISKSTFLDFMRHLSLD</sequence>
<dbReference type="SUPFAM" id="SSF48371">
    <property type="entry name" value="ARM repeat"/>
    <property type="match status" value="1"/>
</dbReference>
<protein>
    <recommendedName>
        <fullName evidence="3">PUM-HD domain-containing protein</fullName>
    </recommendedName>
</protein>
<reference evidence="4 5" key="1">
    <citation type="submission" date="2014-04" db="EMBL/GenBank/DDBJ databases">
        <authorList>
            <consortium name="DOE Joint Genome Institute"/>
            <person name="Kuo A."/>
            <person name="Girlanda M."/>
            <person name="Perotto S."/>
            <person name="Kohler A."/>
            <person name="Nagy L.G."/>
            <person name="Floudas D."/>
            <person name="Copeland A."/>
            <person name="Barry K.W."/>
            <person name="Cichocki N."/>
            <person name="Veneault-Fourrey C."/>
            <person name="LaButti K."/>
            <person name="Lindquist E.A."/>
            <person name="Lipzen A."/>
            <person name="Lundell T."/>
            <person name="Morin E."/>
            <person name="Murat C."/>
            <person name="Sun H."/>
            <person name="Tunlid A."/>
            <person name="Henrissat B."/>
            <person name="Grigoriev I.V."/>
            <person name="Hibbett D.S."/>
            <person name="Martin F."/>
            <person name="Nordberg H.P."/>
            <person name="Cantor M.N."/>
            <person name="Hua S.X."/>
        </authorList>
    </citation>
    <scope>NUCLEOTIDE SEQUENCE [LARGE SCALE GENOMIC DNA]</scope>
    <source>
        <strain evidence="4 5">MUT 4182</strain>
    </source>
</reference>
<evidence type="ECO:0000256" key="1">
    <source>
        <dbReference type="ARBA" id="ARBA00022737"/>
    </source>
</evidence>
<keyword evidence="5" id="KW-1185">Reference proteome</keyword>
<dbReference type="InterPro" id="IPR016024">
    <property type="entry name" value="ARM-type_fold"/>
</dbReference>
<dbReference type="EMBL" id="KN823129">
    <property type="protein sequence ID" value="KIO21766.1"/>
    <property type="molecule type" value="Genomic_DNA"/>
</dbReference>
<name>A0A0C3QAB6_9AGAM</name>
<dbReference type="InterPro" id="IPR033133">
    <property type="entry name" value="PUM-HD"/>
</dbReference>
<dbReference type="GO" id="GO:0006417">
    <property type="term" value="P:regulation of translation"/>
    <property type="evidence" value="ECO:0007669"/>
    <property type="project" value="TreeGrafter"/>
</dbReference>
<gene>
    <name evidence="4" type="ORF">M407DRAFT_28694</name>
</gene>
<dbReference type="Proteomes" id="UP000054248">
    <property type="component" value="Unassembled WGS sequence"/>
</dbReference>
<dbReference type="SMART" id="SM00025">
    <property type="entry name" value="Pumilio"/>
    <property type="match status" value="5"/>
</dbReference>
<dbReference type="OrthoDB" id="497380at2759"/>